<keyword evidence="3" id="KW-1185">Reference proteome</keyword>
<name>A0AAV9XBF6_9PEZI</name>
<evidence type="ECO:0000313" key="2">
    <source>
        <dbReference type="EMBL" id="KAK6538499.1"/>
    </source>
</evidence>
<evidence type="ECO:0000259" key="1">
    <source>
        <dbReference type="PROSITE" id="PS50181"/>
    </source>
</evidence>
<dbReference type="Proteomes" id="UP001365542">
    <property type="component" value="Unassembled WGS sequence"/>
</dbReference>
<accession>A0AAV9XBF6</accession>
<dbReference type="InterPro" id="IPR036047">
    <property type="entry name" value="F-box-like_dom_sf"/>
</dbReference>
<dbReference type="SUPFAM" id="SSF81383">
    <property type="entry name" value="F-box domain"/>
    <property type="match status" value="1"/>
</dbReference>
<dbReference type="Gene3D" id="1.20.1280.50">
    <property type="match status" value="1"/>
</dbReference>
<evidence type="ECO:0000313" key="3">
    <source>
        <dbReference type="Proteomes" id="UP001365542"/>
    </source>
</evidence>
<dbReference type="EMBL" id="JAVHJO010000007">
    <property type="protein sequence ID" value="KAK6538499.1"/>
    <property type="molecule type" value="Genomic_DNA"/>
</dbReference>
<dbReference type="AlphaFoldDB" id="A0AAV9XBF6"/>
<sequence length="230" mass="26305">MEAPKLTITSLPVEVQTEILSYLPINAQVFASLACRSWEAILTTTPSFTAVRYGDFQSLKLAEHFLLRQYCNLVCKVKNGRILGASISSEALVLPYGKVSFYDISSSKILDDVAIKTQNGLSTSQFLEICIVCYYHMVTHRTESRWLEEATSDMTLRGLLTLAARYTRRAIEEFEEKSKYYVHNGYQYDKESEYQVKIALRKSYAGYKDGELWVSVYLDHRAVEDCHAFV</sequence>
<dbReference type="InterPro" id="IPR001810">
    <property type="entry name" value="F-box_dom"/>
</dbReference>
<comment type="caution">
    <text evidence="2">The sequence shown here is derived from an EMBL/GenBank/DDBJ whole genome shotgun (WGS) entry which is preliminary data.</text>
</comment>
<organism evidence="2 3">
    <name type="scientific">Orbilia ellipsospora</name>
    <dbReference type="NCBI Taxonomy" id="2528407"/>
    <lineage>
        <taxon>Eukaryota</taxon>
        <taxon>Fungi</taxon>
        <taxon>Dikarya</taxon>
        <taxon>Ascomycota</taxon>
        <taxon>Pezizomycotina</taxon>
        <taxon>Orbiliomycetes</taxon>
        <taxon>Orbiliales</taxon>
        <taxon>Orbiliaceae</taxon>
        <taxon>Orbilia</taxon>
    </lineage>
</organism>
<proteinExistence type="predicted"/>
<dbReference type="PROSITE" id="PS51257">
    <property type="entry name" value="PROKAR_LIPOPROTEIN"/>
    <property type="match status" value="1"/>
</dbReference>
<gene>
    <name evidence="2" type="ORF">TWF694_010081</name>
</gene>
<dbReference type="Pfam" id="PF12937">
    <property type="entry name" value="F-box-like"/>
    <property type="match status" value="1"/>
</dbReference>
<dbReference type="PROSITE" id="PS50181">
    <property type="entry name" value="FBOX"/>
    <property type="match status" value="1"/>
</dbReference>
<protein>
    <recommendedName>
        <fullName evidence="1">F-box domain-containing protein</fullName>
    </recommendedName>
</protein>
<feature type="domain" description="F-box" evidence="1">
    <location>
        <begin position="5"/>
        <end position="51"/>
    </location>
</feature>
<reference evidence="2 3" key="1">
    <citation type="submission" date="2019-10" db="EMBL/GenBank/DDBJ databases">
        <authorList>
            <person name="Palmer J.M."/>
        </authorList>
    </citation>
    <scope>NUCLEOTIDE SEQUENCE [LARGE SCALE GENOMIC DNA]</scope>
    <source>
        <strain evidence="2 3">TWF694</strain>
    </source>
</reference>